<dbReference type="InterPro" id="IPR001789">
    <property type="entry name" value="Sig_transdc_resp-reg_receiver"/>
</dbReference>
<dbReference type="GO" id="GO:0003700">
    <property type="term" value="F:DNA-binding transcription factor activity"/>
    <property type="evidence" value="ECO:0007669"/>
    <property type="project" value="InterPro"/>
</dbReference>
<dbReference type="Pfam" id="PF00072">
    <property type="entry name" value="Response_reg"/>
    <property type="match status" value="1"/>
</dbReference>
<dbReference type="InterPro" id="IPR018060">
    <property type="entry name" value="HTH_AraC"/>
</dbReference>
<dbReference type="EMBL" id="CYZE01000003">
    <property type="protein sequence ID" value="CUO08191.1"/>
    <property type="molecule type" value="Genomic_DNA"/>
</dbReference>
<evidence type="ECO:0000256" key="6">
    <source>
        <dbReference type="PROSITE-ProRule" id="PRU00169"/>
    </source>
</evidence>
<dbReference type="InterPro" id="IPR011006">
    <property type="entry name" value="CheY-like_superfamily"/>
</dbReference>
<dbReference type="Gene3D" id="3.40.50.2300">
    <property type="match status" value="1"/>
</dbReference>
<protein>
    <recommendedName>
        <fullName evidence="1">Stage 0 sporulation protein A homolog</fullName>
    </recommendedName>
</protein>
<evidence type="ECO:0000256" key="3">
    <source>
        <dbReference type="ARBA" id="ARBA00023125"/>
    </source>
</evidence>
<dbReference type="SMART" id="SM00342">
    <property type="entry name" value="HTH_ARAC"/>
    <property type="match status" value="1"/>
</dbReference>
<evidence type="ECO:0000313" key="10">
    <source>
        <dbReference type="Proteomes" id="UP000095651"/>
    </source>
</evidence>
<dbReference type="SMART" id="SM00448">
    <property type="entry name" value="REC"/>
    <property type="match status" value="1"/>
</dbReference>
<dbReference type="Proteomes" id="UP000095651">
    <property type="component" value="Unassembled WGS sequence"/>
</dbReference>
<evidence type="ECO:0000259" key="7">
    <source>
        <dbReference type="PROSITE" id="PS01124"/>
    </source>
</evidence>
<name>A0A174C3T0_9FIRM</name>
<feature type="domain" description="Response regulatory" evidence="8">
    <location>
        <begin position="8"/>
        <end position="125"/>
    </location>
</feature>
<dbReference type="SUPFAM" id="SSF46689">
    <property type="entry name" value="Homeodomain-like"/>
    <property type="match status" value="2"/>
</dbReference>
<evidence type="ECO:0000256" key="2">
    <source>
        <dbReference type="ARBA" id="ARBA00023015"/>
    </source>
</evidence>
<evidence type="ECO:0000256" key="1">
    <source>
        <dbReference type="ARBA" id="ARBA00018672"/>
    </source>
</evidence>
<dbReference type="RefSeq" id="WP_055654345.1">
    <property type="nucleotide sequence ID" value="NZ_CABIXC010000003.1"/>
</dbReference>
<dbReference type="InterPro" id="IPR009057">
    <property type="entry name" value="Homeodomain-like_sf"/>
</dbReference>
<organism evidence="9 10">
    <name type="scientific">Hungatella hathewayi</name>
    <dbReference type="NCBI Taxonomy" id="154046"/>
    <lineage>
        <taxon>Bacteria</taxon>
        <taxon>Bacillati</taxon>
        <taxon>Bacillota</taxon>
        <taxon>Clostridia</taxon>
        <taxon>Lachnospirales</taxon>
        <taxon>Lachnospiraceae</taxon>
        <taxon>Hungatella</taxon>
    </lineage>
</organism>
<evidence type="ECO:0000313" key="9">
    <source>
        <dbReference type="EMBL" id="CUO08191.1"/>
    </source>
</evidence>
<dbReference type="AlphaFoldDB" id="A0A174C3T0"/>
<feature type="domain" description="HTH araC/xylS-type" evidence="7">
    <location>
        <begin position="152"/>
        <end position="251"/>
    </location>
</feature>
<dbReference type="GO" id="GO:0000160">
    <property type="term" value="P:phosphorelay signal transduction system"/>
    <property type="evidence" value="ECO:0007669"/>
    <property type="project" value="InterPro"/>
</dbReference>
<dbReference type="GO" id="GO:0043565">
    <property type="term" value="F:sequence-specific DNA binding"/>
    <property type="evidence" value="ECO:0007669"/>
    <property type="project" value="InterPro"/>
</dbReference>
<reference evidence="9 10" key="1">
    <citation type="submission" date="2015-09" db="EMBL/GenBank/DDBJ databases">
        <authorList>
            <consortium name="Pathogen Informatics"/>
        </authorList>
    </citation>
    <scope>NUCLEOTIDE SEQUENCE [LARGE SCALE GENOMIC DNA]</scope>
    <source>
        <strain evidence="9 10">2789STDY5608850</strain>
    </source>
</reference>
<dbReference type="PROSITE" id="PS01124">
    <property type="entry name" value="HTH_ARAC_FAMILY_2"/>
    <property type="match status" value="1"/>
</dbReference>
<dbReference type="PROSITE" id="PS50110">
    <property type="entry name" value="RESPONSE_REGULATORY"/>
    <property type="match status" value="1"/>
</dbReference>
<keyword evidence="2" id="KW-0805">Transcription regulation</keyword>
<dbReference type="CDD" id="cd17536">
    <property type="entry name" value="REC_YesN-like"/>
    <property type="match status" value="1"/>
</dbReference>
<proteinExistence type="predicted"/>
<accession>A0A174C3T0</accession>
<dbReference type="Pfam" id="PF12833">
    <property type="entry name" value="HTH_18"/>
    <property type="match status" value="1"/>
</dbReference>
<sequence>MSSIPHYKYLVVEDESLIRKNLIKKITALDLPLTLIGEAANGMEAIVKVEKDCPDLVITDIRMPQCDGLELSRYLHKNHPGVKIIILSGYDDFSYAQAAIKFAVRDYLLKPVTAQALSESLQKLLITIGTETEELETYRTRNSALDQKSICELLEKYLQENYQHDVSFQELAEKFGFTPEYLGKIFKKYTGETPSKYLTKLRMNEAKRLLLNNPDMEIQMIGELVGYKDGFYFSRAFKSYTGIQPSEFRNR</sequence>
<dbReference type="PANTHER" id="PTHR43280">
    <property type="entry name" value="ARAC-FAMILY TRANSCRIPTIONAL REGULATOR"/>
    <property type="match status" value="1"/>
</dbReference>
<keyword evidence="3" id="KW-0238">DNA-binding</keyword>
<dbReference type="SUPFAM" id="SSF52172">
    <property type="entry name" value="CheY-like"/>
    <property type="match status" value="1"/>
</dbReference>
<evidence type="ECO:0000259" key="8">
    <source>
        <dbReference type="PROSITE" id="PS50110"/>
    </source>
</evidence>
<evidence type="ECO:0000256" key="4">
    <source>
        <dbReference type="ARBA" id="ARBA00023163"/>
    </source>
</evidence>
<dbReference type="PANTHER" id="PTHR43280:SF2">
    <property type="entry name" value="HTH-TYPE TRANSCRIPTIONAL REGULATOR EXSA"/>
    <property type="match status" value="1"/>
</dbReference>
<gene>
    <name evidence="9" type="ORF">ERS852407_01843</name>
</gene>
<evidence type="ECO:0000256" key="5">
    <source>
        <dbReference type="ARBA" id="ARBA00024867"/>
    </source>
</evidence>
<keyword evidence="4" id="KW-0804">Transcription</keyword>
<keyword evidence="6" id="KW-0597">Phosphoprotein</keyword>
<feature type="modified residue" description="4-aspartylphosphate" evidence="6">
    <location>
        <position position="60"/>
    </location>
</feature>
<dbReference type="Gene3D" id="1.10.10.60">
    <property type="entry name" value="Homeodomain-like"/>
    <property type="match status" value="2"/>
</dbReference>
<comment type="function">
    <text evidence="5">May play the central regulatory role in sporulation. It may be an element of the effector pathway responsible for the activation of sporulation genes in response to nutritional stress. Spo0A may act in concert with spo0H (a sigma factor) to control the expression of some genes that are critical to the sporulation process.</text>
</comment>